<comment type="caution">
    <text evidence="1">The sequence shown here is derived from an EMBL/GenBank/DDBJ whole genome shotgun (WGS) entry which is preliminary data.</text>
</comment>
<dbReference type="SUPFAM" id="SSF48452">
    <property type="entry name" value="TPR-like"/>
    <property type="match status" value="1"/>
</dbReference>
<evidence type="ECO:0000313" key="2">
    <source>
        <dbReference type="Proteomes" id="UP000003711"/>
    </source>
</evidence>
<accession>E2NGK3</accession>
<dbReference type="HOGENOM" id="CLU_2595217_0_0_10"/>
<dbReference type="Proteomes" id="UP000003711">
    <property type="component" value="Unassembled WGS sequence"/>
</dbReference>
<dbReference type="EMBL" id="ACCH01000244">
    <property type="protein sequence ID" value="EEF88947.1"/>
    <property type="molecule type" value="Genomic_DNA"/>
</dbReference>
<proteinExistence type="predicted"/>
<reference evidence="1 2" key="2">
    <citation type="submission" date="2009-01" db="EMBL/GenBank/DDBJ databases">
        <title>Draft genome sequence of Bacteroides cellulosilyticus (DSM 14838).</title>
        <authorList>
            <person name="Sudarsanam P."/>
            <person name="Ley R."/>
            <person name="Guruge J."/>
            <person name="Turnbaugh P.J."/>
            <person name="Mahowald M."/>
            <person name="Liep D."/>
            <person name="Gordon J."/>
        </authorList>
    </citation>
    <scope>NUCLEOTIDE SEQUENCE [LARGE SCALE GENOMIC DNA]</scope>
    <source>
        <strain evidence="1 2">DSM 14838</strain>
    </source>
</reference>
<evidence type="ECO:0000313" key="1">
    <source>
        <dbReference type="EMBL" id="EEF88947.1"/>
    </source>
</evidence>
<organism evidence="1 2">
    <name type="scientific">Bacteroides cellulosilyticus DSM 14838</name>
    <dbReference type="NCBI Taxonomy" id="537012"/>
    <lineage>
        <taxon>Bacteria</taxon>
        <taxon>Pseudomonadati</taxon>
        <taxon>Bacteroidota</taxon>
        <taxon>Bacteroidia</taxon>
        <taxon>Bacteroidales</taxon>
        <taxon>Bacteroidaceae</taxon>
        <taxon>Bacteroides</taxon>
    </lineage>
</organism>
<gene>
    <name evidence="1" type="ORF">BACCELL_03428</name>
</gene>
<reference evidence="1 2" key="1">
    <citation type="submission" date="2008-12" db="EMBL/GenBank/DDBJ databases">
        <authorList>
            <person name="Fulton L."/>
            <person name="Clifton S."/>
            <person name="Fulton B."/>
            <person name="Xu J."/>
            <person name="Minx P."/>
            <person name="Pepin K.H."/>
            <person name="Johnson M."/>
            <person name="Bhonagiri V."/>
            <person name="Nash W.E."/>
            <person name="Mardis E.R."/>
            <person name="Wilson R.K."/>
        </authorList>
    </citation>
    <scope>NUCLEOTIDE SEQUENCE [LARGE SCALE GENOMIC DNA]</scope>
    <source>
        <strain evidence="1 2">DSM 14838</strain>
    </source>
</reference>
<sequence length="81" mass="9072">MKEIFKPLFILLAAISMTSCTDMLDIKPTTFVSDDLIWQDKKLIDQFVANTYGTLVCGFNRNTQGWDQDWAAAFGGNFDAG</sequence>
<protein>
    <recommendedName>
        <fullName evidence="3">RagB/SusD family nutrient uptake outer membrane protein</fullName>
    </recommendedName>
</protein>
<dbReference type="InterPro" id="IPR011990">
    <property type="entry name" value="TPR-like_helical_dom_sf"/>
</dbReference>
<evidence type="ECO:0008006" key="3">
    <source>
        <dbReference type="Google" id="ProtNLM"/>
    </source>
</evidence>
<feature type="non-terminal residue" evidence="1">
    <location>
        <position position="81"/>
    </location>
</feature>
<dbReference type="PROSITE" id="PS51257">
    <property type="entry name" value="PROKAR_LIPOPROTEIN"/>
    <property type="match status" value="1"/>
</dbReference>
<dbReference type="AlphaFoldDB" id="E2NGK3"/>
<name>E2NGK3_9BACE</name>